<dbReference type="Proteomes" id="UP000708208">
    <property type="component" value="Unassembled WGS sequence"/>
</dbReference>
<comment type="caution">
    <text evidence="1">The sequence shown here is derived from an EMBL/GenBank/DDBJ whole genome shotgun (WGS) entry which is preliminary data.</text>
</comment>
<protein>
    <submittedName>
        <fullName evidence="1">Uncharacterized protein</fullName>
    </submittedName>
</protein>
<sequence>MPIAYESIFVKKLKMMCPQNRWTQLASRQKRFVDLLILIIVISIVASVSLGVGGTATAAVNSAKLNSLENREIL</sequence>
<organism evidence="1 2">
    <name type="scientific">Allacma fusca</name>
    <dbReference type="NCBI Taxonomy" id="39272"/>
    <lineage>
        <taxon>Eukaryota</taxon>
        <taxon>Metazoa</taxon>
        <taxon>Ecdysozoa</taxon>
        <taxon>Arthropoda</taxon>
        <taxon>Hexapoda</taxon>
        <taxon>Collembola</taxon>
        <taxon>Symphypleona</taxon>
        <taxon>Sminthuridae</taxon>
        <taxon>Allacma</taxon>
    </lineage>
</organism>
<feature type="non-terminal residue" evidence="1">
    <location>
        <position position="74"/>
    </location>
</feature>
<dbReference type="AlphaFoldDB" id="A0A8J2KNP4"/>
<dbReference type="EMBL" id="CAJVCH010175523">
    <property type="protein sequence ID" value="CAG7729220.1"/>
    <property type="molecule type" value="Genomic_DNA"/>
</dbReference>
<evidence type="ECO:0000313" key="2">
    <source>
        <dbReference type="Proteomes" id="UP000708208"/>
    </source>
</evidence>
<keyword evidence="2" id="KW-1185">Reference proteome</keyword>
<accession>A0A8J2KNP4</accession>
<feature type="non-terminal residue" evidence="1">
    <location>
        <position position="1"/>
    </location>
</feature>
<evidence type="ECO:0000313" key="1">
    <source>
        <dbReference type="EMBL" id="CAG7729220.1"/>
    </source>
</evidence>
<name>A0A8J2KNP4_9HEXA</name>
<gene>
    <name evidence="1" type="ORF">AFUS01_LOCUS17951</name>
</gene>
<reference evidence="1" key="1">
    <citation type="submission" date="2021-06" db="EMBL/GenBank/DDBJ databases">
        <authorList>
            <person name="Hodson N. C."/>
            <person name="Mongue J. A."/>
            <person name="Jaron S. K."/>
        </authorList>
    </citation>
    <scope>NUCLEOTIDE SEQUENCE</scope>
</reference>
<proteinExistence type="predicted"/>